<dbReference type="Proteomes" id="UP000327030">
    <property type="component" value="Chromosome 1"/>
</dbReference>
<protein>
    <submittedName>
        <fullName evidence="1">DUF1848 domain-containing protein</fullName>
    </submittedName>
</protein>
<evidence type="ECO:0000313" key="1">
    <source>
        <dbReference type="EMBL" id="QFJ54031.1"/>
    </source>
</evidence>
<gene>
    <name evidence="1" type="ORF">FXF36_03650</name>
</gene>
<organism evidence="1 2">
    <name type="scientific">Pseudobutyrivibrio xylanivorans</name>
    <dbReference type="NCBI Taxonomy" id="185007"/>
    <lineage>
        <taxon>Bacteria</taxon>
        <taxon>Bacillati</taxon>
        <taxon>Bacillota</taxon>
        <taxon>Clostridia</taxon>
        <taxon>Lachnospirales</taxon>
        <taxon>Lachnospiraceae</taxon>
        <taxon>Pseudobutyrivibrio</taxon>
    </lineage>
</organism>
<reference evidence="2" key="1">
    <citation type="submission" date="2019-08" db="EMBL/GenBank/DDBJ databases">
        <title>Complete Genome Sequence of the Polysaccharide-Degrading Rumen Bacterium Pseudobutyrivibrio xylanivorans MA3014.</title>
        <authorList>
            <person name="Palevich N."/>
            <person name="Maclean P.H."/>
            <person name="Kelly W.J."/>
            <person name="Leahy S.C."/>
            <person name="Rakonjac J."/>
            <person name="Attwood G.T."/>
        </authorList>
    </citation>
    <scope>NUCLEOTIDE SEQUENCE [LARGE SCALE GENOMIC DNA]</scope>
    <source>
        <strain evidence="2">MA3014</strain>
    </source>
</reference>
<dbReference type="InterPro" id="IPR014998">
    <property type="entry name" value="DUF1848"/>
</dbReference>
<evidence type="ECO:0000313" key="2">
    <source>
        <dbReference type="Proteomes" id="UP000327030"/>
    </source>
</evidence>
<proteinExistence type="predicted"/>
<dbReference type="Pfam" id="PF08902">
    <property type="entry name" value="DUF1848"/>
    <property type="match status" value="1"/>
</dbReference>
<dbReference type="RefSeq" id="WP_151622527.1">
    <property type="nucleotide sequence ID" value="NZ_CP043028.1"/>
</dbReference>
<dbReference type="OrthoDB" id="9771212at2"/>
<accession>A0A5P6VT42</accession>
<sequence length="312" mass="35676">MIINTGQRTDIPAFYSDWFANRLKDGYVCVRNPYNPKQVSRYRLDPEVVDVIGFCTKNPAPMFKYMDLLKDYGQYWFVTLTSYGRDIEPNVPDKHKLIEDFKKLSDVVGVNSIGWRYDPIFISDRYTEEYHIKAFKQIAEELDGYTKTVVISFIDLYPKVRKNFPEAKEVAKDQRLRMGKKIIEIATAHGMTVKPCAEGDELAQFGADCGGCMTIADYEKAIGQRLNAPKKKGARAECACYLSGDIGAYNTCKHLCRYCYANAEPEVVVAQSSFHDPTSPFLIGNYQPDDEINDVPQKSWIDWQMVLPLDKM</sequence>
<dbReference type="AlphaFoldDB" id="A0A5P6VT42"/>
<name>A0A5P6VT42_PSEXY</name>
<dbReference type="KEGG" id="pxv:FXF36_03650"/>
<dbReference type="EMBL" id="CP043028">
    <property type="protein sequence ID" value="QFJ54031.1"/>
    <property type="molecule type" value="Genomic_DNA"/>
</dbReference>